<dbReference type="EMBL" id="SNZW01000016">
    <property type="protein sequence ID" value="TDS13429.1"/>
    <property type="molecule type" value="Genomic_DNA"/>
</dbReference>
<feature type="domain" description="Glycosyltransferase subfamily 4-like N-terminal" evidence="2">
    <location>
        <begin position="13"/>
        <end position="170"/>
    </location>
</feature>
<dbReference type="SUPFAM" id="SSF53756">
    <property type="entry name" value="UDP-Glycosyltransferase/glycogen phosphorylase"/>
    <property type="match status" value="1"/>
</dbReference>
<gene>
    <name evidence="3" type="ORF">DFQ03_2718</name>
</gene>
<accession>A0A4R7CXZ0</accession>
<feature type="domain" description="Glycosyl transferase family 1" evidence="1">
    <location>
        <begin position="185"/>
        <end position="352"/>
    </location>
</feature>
<comment type="caution">
    <text evidence="3">The sequence shown here is derived from an EMBL/GenBank/DDBJ whole genome shotgun (WGS) entry which is preliminary data.</text>
</comment>
<dbReference type="InterPro" id="IPR028098">
    <property type="entry name" value="Glyco_trans_4-like_N"/>
</dbReference>
<sequence length="378" mass="42986">MKILYLNMRFAKNGLSTNIRDLTRGMIEDGHEMHIVTTGFWGKDVTDTSFFDDLKKEFKDLGVHIHYMANPTGNSLKKVYNAIKGFVQVISYIRKINPDVIHSHSPNMTFVPYLMGKKFVSTVHADTITPNFRYKHPTLLIAVSEGSKEFTKRVMHSPEKTIRMVYHGIDKRFSIPETKESILSLKEKNGIPKDKLIIGAVGRIIAMKGQDVLLNAIGQYLSPDLKQKIHIVLVGDYESKHTVSWLDNFIKANQVEDQITILSFRDPKPYYQMFDIFVLPSRSDTFGLVAVEAMMSGCCTIRSDSNGAYDQINHGENGFIFEMDDAKGLASYLDKVLNNKKLRNKLSVNGKQKALTQFTQKAMVDNTLKVYEELINMN</sequence>
<keyword evidence="3" id="KW-0808">Transferase</keyword>
<evidence type="ECO:0000313" key="4">
    <source>
        <dbReference type="Proteomes" id="UP000295274"/>
    </source>
</evidence>
<organism evidence="3 4">
    <name type="scientific">Maribacter caenipelagi</name>
    <dbReference type="NCBI Taxonomy" id="1447781"/>
    <lineage>
        <taxon>Bacteria</taxon>
        <taxon>Pseudomonadati</taxon>
        <taxon>Bacteroidota</taxon>
        <taxon>Flavobacteriia</taxon>
        <taxon>Flavobacteriales</taxon>
        <taxon>Flavobacteriaceae</taxon>
        <taxon>Maribacter</taxon>
    </lineage>
</organism>
<dbReference type="GO" id="GO:0016757">
    <property type="term" value="F:glycosyltransferase activity"/>
    <property type="evidence" value="ECO:0007669"/>
    <property type="project" value="InterPro"/>
</dbReference>
<proteinExistence type="predicted"/>
<reference evidence="3 4" key="1">
    <citation type="submission" date="2019-03" db="EMBL/GenBank/DDBJ databases">
        <title>Genomic Encyclopedia of Type Strains, Phase III (KMG-III): the genomes of soil and plant-associated and newly described type strains.</title>
        <authorList>
            <person name="Whitman W."/>
        </authorList>
    </citation>
    <scope>NUCLEOTIDE SEQUENCE [LARGE SCALE GENOMIC DNA]</scope>
    <source>
        <strain evidence="3 4">CECT 8455</strain>
    </source>
</reference>
<evidence type="ECO:0000259" key="1">
    <source>
        <dbReference type="Pfam" id="PF00534"/>
    </source>
</evidence>
<dbReference type="PANTHER" id="PTHR45947">
    <property type="entry name" value="SULFOQUINOVOSYL TRANSFERASE SQD2"/>
    <property type="match status" value="1"/>
</dbReference>
<keyword evidence="4" id="KW-1185">Reference proteome</keyword>
<dbReference type="OrthoDB" id="7560678at2"/>
<dbReference type="Pfam" id="PF13439">
    <property type="entry name" value="Glyco_transf_4"/>
    <property type="match status" value="1"/>
</dbReference>
<dbReference type="Proteomes" id="UP000295274">
    <property type="component" value="Unassembled WGS sequence"/>
</dbReference>
<dbReference type="PANTHER" id="PTHR45947:SF3">
    <property type="entry name" value="SULFOQUINOVOSYL TRANSFERASE SQD2"/>
    <property type="match status" value="1"/>
</dbReference>
<evidence type="ECO:0000313" key="3">
    <source>
        <dbReference type="EMBL" id="TDS13429.1"/>
    </source>
</evidence>
<dbReference type="RefSeq" id="WP_133673654.1">
    <property type="nucleotide sequence ID" value="NZ_SNZW01000016.1"/>
</dbReference>
<protein>
    <submittedName>
        <fullName evidence="3">Glycosyltransferase involved in cell wall biosynthesis</fullName>
    </submittedName>
</protein>
<dbReference type="CDD" id="cd03801">
    <property type="entry name" value="GT4_PimA-like"/>
    <property type="match status" value="1"/>
</dbReference>
<dbReference type="InterPro" id="IPR050194">
    <property type="entry name" value="Glycosyltransferase_grp1"/>
</dbReference>
<dbReference type="InterPro" id="IPR001296">
    <property type="entry name" value="Glyco_trans_1"/>
</dbReference>
<dbReference type="Pfam" id="PF00534">
    <property type="entry name" value="Glycos_transf_1"/>
    <property type="match status" value="1"/>
</dbReference>
<evidence type="ECO:0000259" key="2">
    <source>
        <dbReference type="Pfam" id="PF13439"/>
    </source>
</evidence>
<dbReference type="Gene3D" id="3.40.50.2000">
    <property type="entry name" value="Glycogen Phosphorylase B"/>
    <property type="match status" value="2"/>
</dbReference>
<dbReference type="AlphaFoldDB" id="A0A4R7CXZ0"/>
<name>A0A4R7CXZ0_9FLAO</name>